<sequence>MLNTISAKQIQREYKKIFERANKQNQPIMVITNNKPVGAIISLKLLDQLNRNLQLEMLEKEALAEYKKGGTINITTPEELRDFFDEIREEV</sequence>
<dbReference type="EMBL" id="MGAC01000001">
    <property type="protein sequence ID" value="OGK38792.1"/>
    <property type="molecule type" value="Genomic_DNA"/>
</dbReference>
<gene>
    <name evidence="2" type="ORF">A3F03_03140</name>
</gene>
<evidence type="ECO:0000313" key="2">
    <source>
        <dbReference type="EMBL" id="OGK38792.1"/>
    </source>
</evidence>
<comment type="similarity">
    <text evidence="1">Belongs to the phD/YefM antitoxin family.</text>
</comment>
<organism evidence="2 3">
    <name type="scientific">Candidatus Roizmanbacteria bacterium RIFCSPHIGHO2_12_FULL_41_11</name>
    <dbReference type="NCBI Taxonomy" id="1802052"/>
    <lineage>
        <taxon>Bacteria</taxon>
        <taxon>Candidatus Roizmaniibacteriota</taxon>
    </lineage>
</organism>
<accession>A0A1F7I696</accession>
<evidence type="ECO:0000256" key="1">
    <source>
        <dbReference type="ARBA" id="ARBA00009981"/>
    </source>
</evidence>
<dbReference type="InterPro" id="IPR036165">
    <property type="entry name" value="YefM-like_sf"/>
</dbReference>
<dbReference type="SUPFAM" id="SSF143120">
    <property type="entry name" value="YefM-like"/>
    <property type="match status" value="1"/>
</dbReference>
<reference evidence="2 3" key="1">
    <citation type="journal article" date="2016" name="Nat. Commun.">
        <title>Thousands of microbial genomes shed light on interconnected biogeochemical processes in an aquifer system.</title>
        <authorList>
            <person name="Anantharaman K."/>
            <person name="Brown C.T."/>
            <person name="Hug L.A."/>
            <person name="Sharon I."/>
            <person name="Castelle C.J."/>
            <person name="Probst A.J."/>
            <person name="Thomas B.C."/>
            <person name="Singh A."/>
            <person name="Wilkins M.J."/>
            <person name="Karaoz U."/>
            <person name="Brodie E.L."/>
            <person name="Williams K.H."/>
            <person name="Hubbard S.S."/>
            <person name="Banfield J.F."/>
        </authorList>
    </citation>
    <scope>NUCLEOTIDE SEQUENCE [LARGE SCALE GENOMIC DNA]</scope>
</reference>
<dbReference type="Proteomes" id="UP000176803">
    <property type="component" value="Unassembled WGS sequence"/>
</dbReference>
<protein>
    <recommendedName>
        <fullName evidence="4">Antitoxin</fullName>
    </recommendedName>
</protein>
<dbReference type="AlphaFoldDB" id="A0A1F7I696"/>
<dbReference type="Gene3D" id="3.40.1620.10">
    <property type="entry name" value="YefM-like domain"/>
    <property type="match status" value="1"/>
</dbReference>
<proteinExistence type="inferred from homology"/>
<evidence type="ECO:0008006" key="4">
    <source>
        <dbReference type="Google" id="ProtNLM"/>
    </source>
</evidence>
<comment type="caution">
    <text evidence="2">The sequence shown here is derived from an EMBL/GenBank/DDBJ whole genome shotgun (WGS) entry which is preliminary data.</text>
</comment>
<name>A0A1F7I696_9BACT</name>
<evidence type="ECO:0000313" key="3">
    <source>
        <dbReference type="Proteomes" id="UP000176803"/>
    </source>
</evidence>